<gene>
    <name evidence="1" type="ORF">IAB80_09820</name>
</gene>
<sequence>KSISDDASLMIVKLVDNHPYYAQQLAQLSWLRTKDVCTVDIVREAHTALVEQLSLLFVTITETLTTQQLNFLKAFIAGEKALSSTEVMHRYRISSATSAARSKAALIKNDILDSKAGEISFQDPIYAYWLKTEYFAE</sequence>
<reference evidence="1" key="1">
    <citation type="submission" date="2020-10" db="EMBL/GenBank/DDBJ databases">
        <authorList>
            <person name="Gilroy R."/>
        </authorList>
    </citation>
    <scope>NUCLEOTIDE SEQUENCE</scope>
    <source>
        <strain evidence="1">2478</strain>
    </source>
</reference>
<comment type="caution">
    <text evidence="1">The sequence shown here is derived from an EMBL/GenBank/DDBJ whole genome shotgun (WGS) entry which is preliminary data.</text>
</comment>
<accession>A0A9D9NMR2</accession>
<proteinExistence type="predicted"/>
<name>A0A9D9NMR2_9BACT</name>
<protein>
    <submittedName>
        <fullName evidence="1">ATPase</fullName>
    </submittedName>
</protein>
<evidence type="ECO:0000313" key="1">
    <source>
        <dbReference type="EMBL" id="MBO8479165.1"/>
    </source>
</evidence>
<dbReference type="EMBL" id="JADILZ010000094">
    <property type="protein sequence ID" value="MBO8479165.1"/>
    <property type="molecule type" value="Genomic_DNA"/>
</dbReference>
<feature type="non-terminal residue" evidence="1">
    <location>
        <position position="1"/>
    </location>
</feature>
<dbReference type="AlphaFoldDB" id="A0A9D9NMR2"/>
<organism evidence="1 2">
    <name type="scientific">Candidatus Cryptobacteroides excrementipullorum</name>
    <dbReference type="NCBI Taxonomy" id="2840761"/>
    <lineage>
        <taxon>Bacteria</taxon>
        <taxon>Pseudomonadati</taxon>
        <taxon>Bacteroidota</taxon>
        <taxon>Bacteroidia</taxon>
        <taxon>Bacteroidales</taxon>
        <taxon>Candidatus Cryptobacteroides</taxon>
    </lineage>
</organism>
<reference evidence="1" key="2">
    <citation type="journal article" date="2021" name="PeerJ">
        <title>Extensive microbial diversity within the chicken gut microbiome revealed by metagenomics and culture.</title>
        <authorList>
            <person name="Gilroy R."/>
            <person name="Ravi A."/>
            <person name="Getino M."/>
            <person name="Pursley I."/>
            <person name="Horton D.L."/>
            <person name="Alikhan N.F."/>
            <person name="Baker D."/>
            <person name="Gharbi K."/>
            <person name="Hall N."/>
            <person name="Watson M."/>
            <person name="Adriaenssens E.M."/>
            <person name="Foster-Nyarko E."/>
            <person name="Jarju S."/>
            <person name="Secka A."/>
            <person name="Antonio M."/>
            <person name="Oren A."/>
            <person name="Chaudhuri R.R."/>
            <person name="La Ragione R."/>
            <person name="Hildebrand F."/>
            <person name="Pallen M.J."/>
        </authorList>
    </citation>
    <scope>NUCLEOTIDE SEQUENCE</scope>
    <source>
        <strain evidence="1">2478</strain>
    </source>
</reference>
<evidence type="ECO:0000313" key="2">
    <source>
        <dbReference type="Proteomes" id="UP000823771"/>
    </source>
</evidence>
<dbReference type="Proteomes" id="UP000823771">
    <property type="component" value="Unassembled WGS sequence"/>
</dbReference>